<comment type="caution">
    <text evidence="1">The sequence shown here is derived from an EMBL/GenBank/DDBJ whole genome shotgun (WGS) entry which is preliminary data.</text>
</comment>
<keyword evidence="2" id="KW-1185">Reference proteome</keyword>
<organism evidence="1 2">
    <name type="scientific">Nocardioides bigeumensis</name>
    <dbReference type="NCBI Taxonomy" id="433657"/>
    <lineage>
        <taxon>Bacteria</taxon>
        <taxon>Bacillati</taxon>
        <taxon>Actinomycetota</taxon>
        <taxon>Actinomycetes</taxon>
        <taxon>Propionibacteriales</taxon>
        <taxon>Nocardioidaceae</taxon>
        <taxon>Nocardioides</taxon>
    </lineage>
</organism>
<dbReference type="EMBL" id="BAAAQQ010000011">
    <property type="protein sequence ID" value="GAA2125335.1"/>
    <property type="molecule type" value="Genomic_DNA"/>
</dbReference>
<sequence length="222" mass="22440">MLIAVPAAATPRLRDRLSAAPDGPLQVLHRGPQAVYLVLDDGREQSALGILAEGAVCVPNGLRTALPRLDALDLSAPGVAGGELRLGEQTLRIARLVDASAPRVVTAGGDASRAHAILAGIGRGDGLTPYGDDVACGWLATRHAAGLAVPGAQVRAAARRTTLLSATLLDAALHGEVVPEFAAWLASRSVEDEAALLAVGASSGRGLLEGARIALGDLVVAA</sequence>
<evidence type="ECO:0000313" key="2">
    <source>
        <dbReference type="Proteomes" id="UP001500575"/>
    </source>
</evidence>
<evidence type="ECO:0000313" key="1">
    <source>
        <dbReference type="EMBL" id="GAA2125335.1"/>
    </source>
</evidence>
<gene>
    <name evidence="1" type="ORF">GCM10009843_22930</name>
</gene>
<dbReference type="InterPro" id="IPR021530">
    <property type="entry name" value="AllH-like"/>
</dbReference>
<evidence type="ECO:0008006" key="3">
    <source>
        <dbReference type="Google" id="ProtNLM"/>
    </source>
</evidence>
<dbReference type="Proteomes" id="UP001500575">
    <property type="component" value="Unassembled WGS sequence"/>
</dbReference>
<protein>
    <recommendedName>
        <fullName evidence="3">DUF2877 domain-containing protein</fullName>
    </recommendedName>
</protein>
<reference evidence="1 2" key="1">
    <citation type="journal article" date="2019" name="Int. J. Syst. Evol. Microbiol.">
        <title>The Global Catalogue of Microorganisms (GCM) 10K type strain sequencing project: providing services to taxonomists for standard genome sequencing and annotation.</title>
        <authorList>
            <consortium name="The Broad Institute Genomics Platform"/>
            <consortium name="The Broad Institute Genome Sequencing Center for Infectious Disease"/>
            <person name="Wu L."/>
            <person name="Ma J."/>
        </authorList>
    </citation>
    <scope>NUCLEOTIDE SEQUENCE [LARGE SCALE GENOMIC DNA]</scope>
    <source>
        <strain evidence="1 2">JCM 16021</strain>
    </source>
</reference>
<dbReference type="Pfam" id="PF11392">
    <property type="entry name" value="AllH"/>
    <property type="match status" value="1"/>
</dbReference>
<accession>A0ABN2YDC7</accession>
<name>A0ABN2YDC7_9ACTN</name>
<dbReference type="RefSeq" id="WP_344303853.1">
    <property type="nucleotide sequence ID" value="NZ_BAAAQQ010000011.1"/>
</dbReference>
<proteinExistence type="predicted"/>